<dbReference type="RefSeq" id="XP_051779481.1">
    <property type="nucleotide sequence ID" value="XM_051923521.1"/>
</dbReference>
<dbReference type="Ensembl" id="ENSECRT00000002630.1">
    <property type="protein sequence ID" value="ENSECRP00000002590.1"/>
    <property type="gene ID" value="ENSECRG00000001771.1"/>
</dbReference>
<dbReference type="AlphaFoldDB" id="A0A8C4RIU6"/>
<dbReference type="GO" id="GO:0008289">
    <property type="term" value="F:lipid binding"/>
    <property type="evidence" value="ECO:0007669"/>
    <property type="project" value="InterPro"/>
</dbReference>
<dbReference type="CDD" id="cd00742">
    <property type="entry name" value="FABP"/>
    <property type="match status" value="1"/>
</dbReference>
<accession>A0A8C4RIU6</accession>
<dbReference type="Gene3D" id="2.40.128.20">
    <property type="match status" value="1"/>
</dbReference>
<dbReference type="InterPro" id="IPR031259">
    <property type="entry name" value="ILBP"/>
</dbReference>
<reference evidence="2" key="2">
    <citation type="submission" date="2025-08" db="UniProtKB">
        <authorList>
            <consortium name="Ensembl"/>
        </authorList>
    </citation>
    <scope>IDENTIFICATION</scope>
</reference>
<dbReference type="PANTHER" id="PTHR11955">
    <property type="entry name" value="FATTY ACID BINDING PROTEIN"/>
    <property type="match status" value="1"/>
</dbReference>
<dbReference type="OrthoDB" id="354351at2759"/>
<protein>
    <submittedName>
        <fullName evidence="2">Fatty acid-binding protein, intestinal-like</fullName>
    </submittedName>
</protein>
<dbReference type="Proteomes" id="UP000694620">
    <property type="component" value="Chromosome 2"/>
</dbReference>
<organism evidence="2 3">
    <name type="scientific">Erpetoichthys calabaricus</name>
    <name type="common">Rope fish</name>
    <name type="synonym">Calamoichthys calabaricus</name>
    <dbReference type="NCBI Taxonomy" id="27687"/>
    <lineage>
        <taxon>Eukaryota</taxon>
        <taxon>Metazoa</taxon>
        <taxon>Chordata</taxon>
        <taxon>Craniata</taxon>
        <taxon>Vertebrata</taxon>
        <taxon>Euteleostomi</taxon>
        <taxon>Actinopterygii</taxon>
        <taxon>Polypteriformes</taxon>
        <taxon>Polypteridae</taxon>
        <taxon>Erpetoichthys</taxon>
    </lineage>
</organism>
<keyword evidence="3" id="KW-1185">Reference proteome</keyword>
<evidence type="ECO:0000313" key="3">
    <source>
        <dbReference type="Proteomes" id="UP000694620"/>
    </source>
</evidence>
<dbReference type="PRINTS" id="PR00178">
    <property type="entry name" value="FATTYACIDBP"/>
</dbReference>
<dbReference type="GeneID" id="114645233"/>
<evidence type="ECO:0000256" key="1">
    <source>
        <dbReference type="ARBA" id="ARBA00008390"/>
    </source>
</evidence>
<dbReference type="GeneTree" id="ENSGT00800000124172"/>
<comment type="similarity">
    <text evidence="1">Belongs to the calycin superfamily. Fatty-acid binding protein (FABP) family.</text>
</comment>
<name>A0A8C4RIU6_ERPCA</name>
<dbReference type="SUPFAM" id="SSF50814">
    <property type="entry name" value="Lipocalins"/>
    <property type="match status" value="1"/>
</dbReference>
<sequence length="135" mass="15589">MAFNGTWIEYKNENFDEFLAALGVDAVRRQLARNISLHVTIKQDGEHFTVFEKSKLRSKELTWTSGEEVEGEDPDGTKIKGTFTLEAPNKYVGHFQRMSDGKQIKISREVDGDEMLQLTSINDVEVRRYFKRKAE</sequence>
<evidence type="ECO:0000313" key="2">
    <source>
        <dbReference type="Ensembl" id="ENSECRP00000002590.1"/>
    </source>
</evidence>
<dbReference type="InterPro" id="IPR000463">
    <property type="entry name" value="Fatty_acid-bd"/>
</dbReference>
<proteinExistence type="inferred from homology"/>
<reference evidence="2" key="1">
    <citation type="submission" date="2021-06" db="EMBL/GenBank/DDBJ databases">
        <authorList>
            <consortium name="Wellcome Sanger Institute Data Sharing"/>
        </authorList>
    </citation>
    <scope>NUCLEOTIDE SEQUENCE [LARGE SCALE GENOMIC DNA]</scope>
</reference>
<reference evidence="2" key="3">
    <citation type="submission" date="2025-09" db="UniProtKB">
        <authorList>
            <consortium name="Ensembl"/>
        </authorList>
    </citation>
    <scope>IDENTIFICATION</scope>
</reference>
<gene>
    <name evidence="2" type="primary">LOC114645233</name>
</gene>
<dbReference type="InterPro" id="IPR012674">
    <property type="entry name" value="Calycin"/>
</dbReference>
<dbReference type="Pfam" id="PF14651">
    <property type="entry name" value="Lipocalin_7"/>
    <property type="match status" value="1"/>
</dbReference>